<dbReference type="Proteomes" id="UP000663855">
    <property type="component" value="Unassembled WGS sequence"/>
</dbReference>
<organism evidence="1 2">
    <name type="scientific">Rotaria magnacalcarata</name>
    <dbReference type="NCBI Taxonomy" id="392030"/>
    <lineage>
        <taxon>Eukaryota</taxon>
        <taxon>Metazoa</taxon>
        <taxon>Spiralia</taxon>
        <taxon>Gnathifera</taxon>
        <taxon>Rotifera</taxon>
        <taxon>Eurotatoria</taxon>
        <taxon>Bdelloidea</taxon>
        <taxon>Philodinida</taxon>
        <taxon>Philodinidae</taxon>
        <taxon>Rotaria</taxon>
    </lineage>
</organism>
<evidence type="ECO:0000313" key="2">
    <source>
        <dbReference type="Proteomes" id="UP000663855"/>
    </source>
</evidence>
<gene>
    <name evidence="1" type="ORF">CJN711_LOCUS19531</name>
</gene>
<dbReference type="GO" id="GO:0005762">
    <property type="term" value="C:mitochondrial large ribosomal subunit"/>
    <property type="evidence" value="ECO:0007669"/>
    <property type="project" value="TreeGrafter"/>
</dbReference>
<dbReference type="PANTHER" id="PTHR13528:SF2">
    <property type="entry name" value="LARGE RIBOSOMAL SUBUNIT PROTEIN BL28M"/>
    <property type="match status" value="1"/>
</dbReference>
<dbReference type="AlphaFoldDB" id="A0A815HL43"/>
<sequence length="323" mass="38364">MANRWKYMGHEIGGWVATNPEPVQKLVFKLDKYKWKGNGQYARLPEHYKQRAIEHLYGNKEDVHEVPDKRKFIVNHETGVWTRTKHVPVTVVPTVQADKGLWGGEGVLIGYEDGNVVDEYYRCFISVPKLMKLLFYSEILHQHYAICVTRRTIAKIEEATTLDHYILKTPLQDLNSKFGFDLRRQMLHKLVNNGENLWSDNPEKQRIIYEKYKQYQVPVKNLWSDNPEKQRIIYEKYKQYQVPKEEIDWIGLLPDEALEKLENEEDEKYERSIRPWKELFRESLITELSRRQKNNEPIDITPVTTKPPPKTLKEKVINKLWGS</sequence>
<proteinExistence type="predicted"/>
<accession>A0A815HL43</accession>
<protein>
    <recommendedName>
        <fullName evidence="3">39S ribosomal protein L28, mitochondrial</fullName>
    </recommendedName>
</protein>
<evidence type="ECO:0000313" key="1">
    <source>
        <dbReference type="EMBL" id="CAF1353225.1"/>
    </source>
</evidence>
<dbReference type="GO" id="GO:0003735">
    <property type="term" value="F:structural constituent of ribosome"/>
    <property type="evidence" value="ECO:0007669"/>
    <property type="project" value="InterPro"/>
</dbReference>
<evidence type="ECO:0008006" key="3">
    <source>
        <dbReference type="Google" id="ProtNLM"/>
    </source>
</evidence>
<dbReference type="PANTHER" id="PTHR13528">
    <property type="entry name" value="39S RIBOSOMAL PROTEIN L28, MITOCHONDRIAL"/>
    <property type="match status" value="1"/>
</dbReference>
<comment type="caution">
    <text evidence="1">The sequence shown here is derived from an EMBL/GenBank/DDBJ whole genome shotgun (WGS) entry which is preliminary data.</text>
</comment>
<dbReference type="InterPro" id="IPR026569">
    <property type="entry name" value="Ribosomal_bL28"/>
</dbReference>
<dbReference type="EMBL" id="CAJNOV010009162">
    <property type="protein sequence ID" value="CAF1353225.1"/>
    <property type="molecule type" value="Genomic_DNA"/>
</dbReference>
<name>A0A815HL43_9BILA</name>
<reference evidence="1" key="1">
    <citation type="submission" date="2021-02" db="EMBL/GenBank/DDBJ databases">
        <authorList>
            <person name="Nowell W R."/>
        </authorList>
    </citation>
    <scope>NUCLEOTIDE SEQUENCE</scope>
</reference>